<reference evidence="2 3" key="1">
    <citation type="submission" date="2020-07" db="EMBL/GenBank/DDBJ databases">
        <title>A new beta-1,3-glucan-decomposing anaerobic bacterium isolated from anoxic soil subjected to biological soil disinfestation.</title>
        <authorList>
            <person name="Ueki A."/>
            <person name="Tonouchi A."/>
        </authorList>
    </citation>
    <scope>NUCLEOTIDE SEQUENCE [LARGE SCALE GENOMIC DNA]</scope>
    <source>
        <strain evidence="2 3">TW1</strain>
    </source>
</reference>
<evidence type="ECO:0000313" key="3">
    <source>
        <dbReference type="Proteomes" id="UP000580568"/>
    </source>
</evidence>
<dbReference type="RefSeq" id="WP_183278040.1">
    <property type="nucleotide sequence ID" value="NZ_BLZR01000001.1"/>
</dbReference>
<proteinExistence type="predicted"/>
<protein>
    <recommendedName>
        <fullName evidence="1">DUF6487 domain-containing protein</fullName>
    </recommendedName>
</protein>
<accession>A0A6V8SHD1</accession>
<dbReference type="InterPro" id="IPR045504">
    <property type="entry name" value="DUF6487"/>
</dbReference>
<dbReference type="Proteomes" id="UP000580568">
    <property type="component" value="Unassembled WGS sequence"/>
</dbReference>
<keyword evidence="3" id="KW-1185">Reference proteome</keyword>
<dbReference type="AlphaFoldDB" id="A0A6V8SHD1"/>
<dbReference type="EMBL" id="BLZR01000001">
    <property type="protein sequence ID" value="GFP76624.1"/>
    <property type="molecule type" value="Genomic_DNA"/>
</dbReference>
<evidence type="ECO:0000313" key="2">
    <source>
        <dbReference type="EMBL" id="GFP76624.1"/>
    </source>
</evidence>
<dbReference type="Pfam" id="PF20097">
    <property type="entry name" value="DUF6487"/>
    <property type="match status" value="1"/>
</dbReference>
<feature type="domain" description="DUF6487" evidence="1">
    <location>
        <begin position="3"/>
        <end position="68"/>
    </location>
</feature>
<comment type="caution">
    <text evidence="2">The sequence shown here is derived from an EMBL/GenBank/DDBJ whole genome shotgun (WGS) entry which is preliminary data.</text>
</comment>
<name>A0A6V8SHD1_9CLOT</name>
<sequence length="70" mass="8276">MECPYCHKESKKGFIYTREGSLKWIEESKDKGVFFNAFASGVVMRNYEDLNKIEAYYCKDCKKMIMDVVE</sequence>
<gene>
    <name evidence="2" type="ORF">bsdtw1_02727</name>
</gene>
<evidence type="ECO:0000259" key="1">
    <source>
        <dbReference type="Pfam" id="PF20097"/>
    </source>
</evidence>
<organism evidence="2 3">
    <name type="scientific">Clostridium fungisolvens</name>
    <dbReference type="NCBI Taxonomy" id="1604897"/>
    <lineage>
        <taxon>Bacteria</taxon>
        <taxon>Bacillati</taxon>
        <taxon>Bacillota</taxon>
        <taxon>Clostridia</taxon>
        <taxon>Eubacteriales</taxon>
        <taxon>Clostridiaceae</taxon>
        <taxon>Clostridium</taxon>
    </lineage>
</organism>